<comment type="caution">
    <text evidence="7">The sequence shown here is derived from an EMBL/GenBank/DDBJ whole genome shotgun (WGS) entry which is preliminary data.</text>
</comment>
<dbReference type="GO" id="GO:0004849">
    <property type="term" value="F:uridine kinase activity"/>
    <property type="evidence" value="ECO:0007669"/>
    <property type="project" value="UniProtKB-EC"/>
</dbReference>
<keyword evidence="2 5" id="KW-0808">Transferase</keyword>
<evidence type="ECO:0000259" key="6">
    <source>
        <dbReference type="Pfam" id="PF00485"/>
    </source>
</evidence>
<dbReference type="EC" id="2.7.1.48" evidence="5"/>
<sequence length="215" mass="23915">MQGTIVIGVAGPSGSGKTRLATLLAEAIRADLGEDSVGILSEDFYYRDQSHVALAARAHVNYDHPSALDHALLAAQLAQLVRGEAVALPQYDYTQHTRAAHTVPMAPRRVLLVEGILLFTNDALREAMDYRVFVDTPLDICFIRRAQRDMRERGRTFESVVAQYEATVRPMYTAFIAPSRAWADLLVPSWRDNRVAIDVLKARICEHAGVDSKRN</sequence>
<keyword evidence="5" id="KW-0067">ATP-binding</keyword>
<reference evidence="7 9" key="1">
    <citation type="journal article" date="2013" name="PLoS ONE">
        <title>Predicting the Proteins of Angomonas deanei, Strigomonas culicis and Their Respective Endosymbionts Reveals New Aspects of the Trypanosomatidae Family.</title>
        <authorList>
            <person name="Motta M.C."/>
            <person name="Martins A.C."/>
            <person name="de Souza S.S."/>
            <person name="Catta-Preta C.M."/>
            <person name="Silva R."/>
            <person name="Klein C.C."/>
            <person name="de Almeida L.G."/>
            <person name="de Lima Cunha O."/>
            <person name="Ciapina L.P."/>
            <person name="Brocchi M."/>
            <person name="Colabardini A.C."/>
            <person name="de Araujo Lima B."/>
            <person name="Machado C.R."/>
            <person name="de Almeida Soares C.M."/>
            <person name="Probst C.M."/>
            <person name="de Menezes C.B."/>
            <person name="Thompson C.E."/>
            <person name="Bartholomeu D.C."/>
            <person name="Gradia D.F."/>
            <person name="Pavoni D.P."/>
            <person name="Grisard E.C."/>
            <person name="Fantinatti-Garboggini F."/>
            <person name="Marchini F.K."/>
            <person name="Rodrigues-Luiz G.F."/>
            <person name="Wagner G."/>
            <person name="Goldman G.H."/>
            <person name="Fietto J.L."/>
            <person name="Elias M.C."/>
            <person name="Goldman M.H."/>
            <person name="Sagot M.F."/>
            <person name="Pereira M."/>
            <person name="Stoco P.H."/>
            <person name="de Mendonca-Neto R.P."/>
            <person name="Teixeira S.M."/>
            <person name="Maciel T.E."/>
            <person name="de Oliveira Mendes T.A."/>
            <person name="Urmenyi T.P."/>
            <person name="de Souza W."/>
            <person name="Schenkman S."/>
            <person name="de Vasconcelos A.T."/>
        </authorList>
    </citation>
    <scope>NUCLEOTIDE SEQUENCE [LARGE SCALE GENOMIC DNA]</scope>
</reference>
<dbReference type="EMBL" id="ATMH01001082">
    <property type="protein sequence ID" value="EPY35592.1"/>
    <property type="molecule type" value="Genomic_DNA"/>
</dbReference>
<evidence type="ECO:0000256" key="1">
    <source>
        <dbReference type="ARBA" id="ARBA00004690"/>
    </source>
</evidence>
<dbReference type="NCBIfam" id="NF004018">
    <property type="entry name" value="PRK05480.1"/>
    <property type="match status" value="1"/>
</dbReference>
<keyword evidence="3 5" id="KW-0547">Nucleotide-binding</keyword>
<protein>
    <recommendedName>
        <fullName evidence="5">Uridine kinase</fullName>
        <ecNumber evidence="5">2.7.1.48</ecNumber>
    </recommendedName>
</protein>
<comment type="pathway">
    <text evidence="5">Pyrimidine metabolism; CTP biosynthesis via salvage pathway; CTP from cytidine: step 1/3.</text>
</comment>
<dbReference type="AlphaFoldDB" id="S9UR15"/>
<dbReference type="PRINTS" id="PR00988">
    <property type="entry name" value="URIDINKINASE"/>
</dbReference>
<dbReference type="InterPro" id="IPR027417">
    <property type="entry name" value="P-loop_NTPase"/>
</dbReference>
<comment type="pathway">
    <text evidence="1 5">Pyrimidine metabolism; UMP biosynthesis via salvage pathway; UMP from uridine: step 1/1.</text>
</comment>
<keyword evidence="9" id="KW-1185">Reference proteome</keyword>
<dbReference type="UniPathway" id="UPA00579">
    <property type="reaction ID" value="UER00640"/>
</dbReference>
<dbReference type="CDD" id="cd02023">
    <property type="entry name" value="UMPK"/>
    <property type="match status" value="1"/>
</dbReference>
<organism evidence="7 9">
    <name type="scientific">Strigomonas culicis</name>
    <dbReference type="NCBI Taxonomy" id="28005"/>
    <lineage>
        <taxon>Eukaryota</taxon>
        <taxon>Discoba</taxon>
        <taxon>Euglenozoa</taxon>
        <taxon>Kinetoplastea</taxon>
        <taxon>Metakinetoplastina</taxon>
        <taxon>Trypanosomatida</taxon>
        <taxon>Trypanosomatidae</taxon>
        <taxon>Strigomonadinae</taxon>
        <taxon>Strigomonas</taxon>
    </lineage>
</organism>
<reference evidence="7" key="2">
    <citation type="submission" date="2013-03" db="EMBL/GenBank/DDBJ databases">
        <authorList>
            <person name="Motta M.C.M."/>
            <person name="Martins A.C.A."/>
            <person name="Preta C.M.C.C."/>
            <person name="Silva R."/>
            <person name="de Souza S.S."/>
            <person name="Klein C.C."/>
            <person name="de Almeida L.G.P."/>
            <person name="Cunha O.L."/>
            <person name="Colabardini A.C."/>
            <person name="Lima B.A."/>
            <person name="Machado C.R."/>
            <person name="Soares C.M.A."/>
            <person name="de Menezes C.B.A."/>
            <person name="Bartolomeu D.C."/>
            <person name="Grisard E.C."/>
            <person name="Fantinatti-Garboggini F."/>
            <person name="Rodrigues-Luiz G.F."/>
            <person name="Wagner G."/>
            <person name="Goldman G.H."/>
            <person name="Fietto J.L.R."/>
            <person name="Ciapina L.P."/>
            <person name="Brocchi M."/>
            <person name="Elias M.C."/>
            <person name="Goldman M.H.S."/>
            <person name="Sagot M.-F."/>
            <person name="Pereira M."/>
            <person name="Stoco P.H."/>
            <person name="Teixeira S.M.R."/>
            <person name="de Mendonca-Neto R.P."/>
            <person name="Maciel T.E.F."/>
            <person name="Mendes T.A.O."/>
            <person name="Urmenyi T.P."/>
            <person name="Teixeira M.M.G."/>
            <person name="de Camargo E.F.P."/>
            <person name="de Sousa W."/>
            <person name="Schenkman S."/>
            <person name="de Vasconcelos A.T.R."/>
        </authorList>
    </citation>
    <scope>NUCLEOTIDE SEQUENCE</scope>
</reference>
<dbReference type="InterPro" id="IPR006083">
    <property type="entry name" value="PRK/URK"/>
</dbReference>
<evidence type="ECO:0000256" key="2">
    <source>
        <dbReference type="ARBA" id="ARBA00022679"/>
    </source>
</evidence>
<feature type="domain" description="Phosphoribulokinase/uridine kinase" evidence="6">
    <location>
        <begin position="6"/>
        <end position="195"/>
    </location>
</feature>
<evidence type="ECO:0000313" key="8">
    <source>
        <dbReference type="EMBL" id="EPY35592.1"/>
    </source>
</evidence>
<evidence type="ECO:0000256" key="5">
    <source>
        <dbReference type="RuleBase" id="RU003825"/>
    </source>
</evidence>
<accession>S9UR15</accession>
<evidence type="ECO:0000256" key="3">
    <source>
        <dbReference type="ARBA" id="ARBA00022741"/>
    </source>
</evidence>
<dbReference type="PANTHER" id="PTHR10285">
    <property type="entry name" value="URIDINE KINASE"/>
    <property type="match status" value="1"/>
</dbReference>
<name>S9UR15_9TRYP</name>
<dbReference type="InterPro" id="IPR000764">
    <property type="entry name" value="Uridine_kinase-like"/>
</dbReference>
<dbReference type="OrthoDB" id="10257085at2759"/>
<dbReference type="SUPFAM" id="SSF52540">
    <property type="entry name" value="P-loop containing nucleoside triphosphate hydrolases"/>
    <property type="match status" value="1"/>
</dbReference>
<comment type="catalytic activity">
    <reaction evidence="5">
        <text>uridine + ATP = UMP + ADP + H(+)</text>
        <dbReference type="Rhea" id="RHEA:16825"/>
        <dbReference type="ChEBI" id="CHEBI:15378"/>
        <dbReference type="ChEBI" id="CHEBI:16704"/>
        <dbReference type="ChEBI" id="CHEBI:30616"/>
        <dbReference type="ChEBI" id="CHEBI:57865"/>
        <dbReference type="ChEBI" id="CHEBI:456216"/>
        <dbReference type="EC" id="2.7.1.48"/>
    </reaction>
</comment>
<dbReference type="Proteomes" id="UP000015354">
    <property type="component" value="Unassembled WGS sequence"/>
</dbReference>
<keyword evidence="4 5" id="KW-0418">Kinase</keyword>
<dbReference type="GO" id="GO:0044211">
    <property type="term" value="P:CTP salvage"/>
    <property type="evidence" value="ECO:0007669"/>
    <property type="project" value="UniProtKB-UniPathway"/>
</dbReference>
<gene>
    <name evidence="8" type="ORF">STCU_01082</name>
    <name evidence="7" type="ORF">STCU_03508</name>
</gene>
<dbReference type="GO" id="GO:0005524">
    <property type="term" value="F:ATP binding"/>
    <property type="evidence" value="ECO:0007669"/>
    <property type="project" value="UniProtKB-KW"/>
</dbReference>
<dbReference type="UniPathway" id="UPA00574">
    <property type="reaction ID" value="UER00637"/>
</dbReference>
<proteinExistence type="inferred from homology"/>
<dbReference type="Gene3D" id="3.40.50.300">
    <property type="entry name" value="P-loop containing nucleotide triphosphate hydrolases"/>
    <property type="match status" value="1"/>
</dbReference>
<evidence type="ECO:0000313" key="9">
    <source>
        <dbReference type="Proteomes" id="UP000015354"/>
    </source>
</evidence>
<comment type="similarity">
    <text evidence="5">Belongs to the uridine kinase family.</text>
</comment>
<dbReference type="Pfam" id="PF00485">
    <property type="entry name" value="PRK"/>
    <property type="match status" value="1"/>
</dbReference>
<evidence type="ECO:0000256" key="4">
    <source>
        <dbReference type="ARBA" id="ARBA00022777"/>
    </source>
</evidence>
<evidence type="ECO:0000313" key="7">
    <source>
        <dbReference type="EMBL" id="EPY31333.1"/>
    </source>
</evidence>
<dbReference type="GO" id="GO:0044206">
    <property type="term" value="P:UMP salvage"/>
    <property type="evidence" value="ECO:0007669"/>
    <property type="project" value="UniProtKB-UniPathway"/>
</dbReference>
<comment type="catalytic activity">
    <reaction evidence="5">
        <text>cytidine + ATP = CMP + ADP + H(+)</text>
        <dbReference type="Rhea" id="RHEA:24674"/>
        <dbReference type="ChEBI" id="CHEBI:15378"/>
        <dbReference type="ChEBI" id="CHEBI:17562"/>
        <dbReference type="ChEBI" id="CHEBI:30616"/>
        <dbReference type="ChEBI" id="CHEBI:60377"/>
        <dbReference type="ChEBI" id="CHEBI:456216"/>
        <dbReference type="EC" id="2.7.1.48"/>
    </reaction>
</comment>
<dbReference type="EMBL" id="ATMH01003508">
    <property type="protein sequence ID" value="EPY31333.1"/>
    <property type="molecule type" value="Genomic_DNA"/>
</dbReference>
<dbReference type="NCBIfam" id="TIGR00235">
    <property type="entry name" value="udk"/>
    <property type="match status" value="1"/>
</dbReference>